<feature type="transmembrane region" description="Helical" evidence="2">
    <location>
        <begin position="167"/>
        <end position="188"/>
    </location>
</feature>
<accession>A0A6A6ZJ97</accession>
<feature type="region of interest" description="Disordered" evidence="1">
    <location>
        <begin position="1"/>
        <end position="82"/>
    </location>
</feature>
<keyword evidence="2" id="KW-0812">Transmembrane</keyword>
<proteinExistence type="predicted"/>
<dbReference type="AlphaFoldDB" id="A0A6A6ZJ97"/>
<keyword evidence="2" id="KW-0472">Membrane</keyword>
<sequence length="191" mass="21145">MFSAHNQTTSDDKTTLPAARLDIITTTPEPEKTPEATSPPPPSPNATPIPTQDPPRPPKRKAQDTEENAVTTRPLLGTHRRRRSTYCRKSSRYISGTWAVSEGCENVDTSGCSFKDDFGACEQYVKALEAEGKDMDEWDALLRDPKAFLRARTPRIVRGSDLERMRLGVMAGVVGAHVVVAAVLWQVLRRT</sequence>
<evidence type="ECO:0000313" key="4">
    <source>
        <dbReference type="Proteomes" id="UP000799424"/>
    </source>
</evidence>
<keyword evidence="2" id="KW-1133">Transmembrane helix</keyword>
<organism evidence="3 4">
    <name type="scientific">Ophiobolus disseminans</name>
    <dbReference type="NCBI Taxonomy" id="1469910"/>
    <lineage>
        <taxon>Eukaryota</taxon>
        <taxon>Fungi</taxon>
        <taxon>Dikarya</taxon>
        <taxon>Ascomycota</taxon>
        <taxon>Pezizomycotina</taxon>
        <taxon>Dothideomycetes</taxon>
        <taxon>Pleosporomycetidae</taxon>
        <taxon>Pleosporales</taxon>
        <taxon>Pleosporineae</taxon>
        <taxon>Phaeosphaeriaceae</taxon>
        <taxon>Ophiobolus</taxon>
    </lineage>
</organism>
<dbReference type="EMBL" id="MU006241">
    <property type="protein sequence ID" value="KAF2820287.1"/>
    <property type="molecule type" value="Genomic_DNA"/>
</dbReference>
<evidence type="ECO:0000256" key="2">
    <source>
        <dbReference type="SAM" id="Phobius"/>
    </source>
</evidence>
<feature type="compositionally biased region" description="Pro residues" evidence="1">
    <location>
        <begin position="37"/>
        <end position="55"/>
    </location>
</feature>
<reference evidence="3" key="1">
    <citation type="journal article" date="2020" name="Stud. Mycol.">
        <title>101 Dothideomycetes genomes: a test case for predicting lifestyles and emergence of pathogens.</title>
        <authorList>
            <person name="Haridas S."/>
            <person name="Albert R."/>
            <person name="Binder M."/>
            <person name="Bloem J."/>
            <person name="Labutti K."/>
            <person name="Salamov A."/>
            <person name="Andreopoulos B."/>
            <person name="Baker S."/>
            <person name="Barry K."/>
            <person name="Bills G."/>
            <person name="Bluhm B."/>
            <person name="Cannon C."/>
            <person name="Castanera R."/>
            <person name="Culley D."/>
            <person name="Daum C."/>
            <person name="Ezra D."/>
            <person name="Gonzalez J."/>
            <person name="Henrissat B."/>
            <person name="Kuo A."/>
            <person name="Liang C."/>
            <person name="Lipzen A."/>
            <person name="Lutzoni F."/>
            <person name="Magnuson J."/>
            <person name="Mondo S."/>
            <person name="Nolan M."/>
            <person name="Ohm R."/>
            <person name="Pangilinan J."/>
            <person name="Park H.-J."/>
            <person name="Ramirez L."/>
            <person name="Alfaro M."/>
            <person name="Sun H."/>
            <person name="Tritt A."/>
            <person name="Yoshinaga Y."/>
            <person name="Zwiers L.-H."/>
            <person name="Turgeon B."/>
            <person name="Goodwin S."/>
            <person name="Spatafora J."/>
            <person name="Crous P."/>
            <person name="Grigoriev I."/>
        </authorList>
    </citation>
    <scope>NUCLEOTIDE SEQUENCE</scope>
    <source>
        <strain evidence="3">CBS 113818</strain>
    </source>
</reference>
<protein>
    <submittedName>
        <fullName evidence="3">Uncharacterized protein</fullName>
    </submittedName>
</protein>
<dbReference type="Proteomes" id="UP000799424">
    <property type="component" value="Unassembled WGS sequence"/>
</dbReference>
<gene>
    <name evidence="3" type="ORF">CC86DRAFT_428898</name>
</gene>
<evidence type="ECO:0000313" key="3">
    <source>
        <dbReference type="EMBL" id="KAF2820287.1"/>
    </source>
</evidence>
<evidence type="ECO:0000256" key="1">
    <source>
        <dbReference type="SAM" id="MobiDB-lite"/>
    </source>
</evidence>
<name>A0A6A6ZJ97_9PLEO</name>
<keyword evidence="4" id="KW-1185">Reference proteome</keyword>